<evidence type="ECO:0000256" key="6">
    <source>
        <dbReference type="RuleBase" id="RU362067"/>
    </source>
</evidence>
<feature type="binding site" evidence="5">
    <location>
        <begin position="36"/>
        <end position="37"/>
    </location>
    <ligand>
        <name>FAD</name>
        <dbReference type="ChEBI" id="CHEBI:57692"/>
    </ligand>
</feature>
<feature type="transmembrane region" description="Helical" evidence="6">
    <location>
        <begin position="476"/>
        <end position="498"/>
    </location>
</feature>
<dbReference type="Pfam" id="PF01593">
    <property type="entry name" value="Amino_oxidase"/>
    <property type="match status" value="1"/>
</dbReference>
<dbReference type="OrthoDB" id="5046242at2759"/>
<dbReference type="KEGG" id="dpp:DICPUDRAFT_58486"/>
<dbReference type="STRING" id="5786.F1A178"/>
<keyword evidence="3 6" id="KW-0560">Oxidoreductase</keyword>
<organism evidence="8 9">
    <name type="scientific">Dictyostelium purpureum</name>
    <name type="common">Slime mold</name>
    <dbReference type="NCBI Taxonomy" id="5786"/>
    <lineage>
        <taxon>Eukaryota</taxon>
        <taxon>Amoebozoa</taxon>
        <taxon>Evosea</taxon>
        <taxon>Eumycetozoa</taxon>
        <taxon>Dictyostelia</taxon>
        <taxon>Dictyosteliales</taxon>
        <taxon>Dictyosteliaceae</taxon>
        <taxon>Dictyostelium</taxon>
    </lineage>
</organism>
<dbReference type="RefSeq" id="XP_003293422.1">
    <property type="nucleotide sequence ID" value="XM_003293374.1"/>
</dbReference>
<keyword evidence="6" id="KW-0285">Flavoprotein</keyword>
<sequence>MEESIIHDVVVVGAGLSGLRTSSLLKDENISVLLLEAQDRVGGRTDSVKIDNYNWDLGGQWVGPTQYRINELVKDCNQTTFPQQQKGKKVMEINGTHARYTSLIPPIGLGAVIECQLVVWRLDYLSRDLDVTQPWNWKHAEHYDSISMRDWMEDHMYFETSKKLIYISILAVFSAEPKDISVLFAMTYFKSAGGVSKTIEVEGGAQQDRIYGSSHNISNILSKKLLIPSAIKIEHDYKTKDIIRTTTRNIKTNEECVYLSKYLVLTVPPNIADTIVYQPELPTIRRQLTKSTKMGKVIKFIIFYQDCWWRDLGFSGEVVSDRPSISFCYDGSFEDGSKSSIIGFFEGDYAIEWGKKSELERKNEAMAFIYQSFSDDRAFSPTNYLERNWASNPWSNGGYGCIMGPHDYSNYGKALREPIGNIHFAGTETATEWAGYMEGALQSAERVSNEIIPKFNSNYKPQLKTNLNGHSNNLNFLNYLIMISSMVLIVILIFYNLLI</sequence>
<evidence type="ECO:0000256" key="4">
    <source>
        <dbReference type="ARBA" id="ARBA00048448"/>
    </source>
</evidence>
<name>F1A178_DICPU</name>
<dbReference type="OMA" id="EWTRGAY"/>
<dbReference type="EMBL" id="GL871363">
    <property type="protein sequence ID" value="EGC30059.1"/>
    <property type="molecule type" value="Genomic_DNA"/>
</dbReference>
<comment type="catalytic activity">
    <reaction evidence="4">
        <text>a secondary aliphatic amine + O2 + H2O = a primary amine + an aldehyde + H2O2</text>
        <dbReference type="Rhea" id="RHEA:26414"/>
        <dbReference type="ChEBI" id="CHEBI:15377"/>
        <dbReference type="ChEBI" id="CHEBI:15379"/>
        <dbReference type="ChEBI" id="CHEBI:16240"/>
        <dbReference type="ChEBI" id="CHEBI:17478"/>
        <dbReference type="ChEBI" id="CHEBI:58855"/>
        <dbReference type="ChEBI" id="CHEBI:65296"/>
        <dbReference type="EC" id="1.4.3.4"/>
    </reaction>
</comment>
<keyword evidence="6" id="KW-1133">Transmembrane helix</keyword>
<feature type="domain" description="Amine oxidase" evidence="7">
    <location>
        <begin position="16"/>
        <end position="452"/>
    </location>
</feature>
<dbReference type="Proteomes" id="UP000001064">
    <property type="component" value="Unassembled WGS sequence"/>
</dbReference>
<dbReference type="GO" id="GO:0097621">
    <property type="term" value="F:monoamine oxidase activity"/>
    <property type="evidence" value="ECO:0007669"/>
    <property type="project" value="UniProtKB-EC"/>
</dbReference>
<dbReference type="VEuPathDB" id="AmoebaDB:DICPUDRAFT_58486"/>
<dbReference type="InterPro" id="IPR001613">
    <property type="entry name" value="Flavin_amine_oxidase"/>
</dbReference>
<dbReference type="Gene3D" id="3.50.50.60">
    <property type="entry name" value="FAD/NAD(P)-binding domain"/>
    <property type="match status" value="1"/>
</dbReference>
<keyword evidence="6" id="KW-0274">FAD</keyword>
<dbReference type="eggNOG" id="KOG0029">
    <property type="taxonomic scope" value="Eukaryota"/>
</dbReference>
<dbReference type="PANTHER" id="PTHR43563">
    <property type="entry name" value="AMINE OXIDASE"/>
    <property type="match status" value="1"/>
</dbReference>
<dbReference type="GeneID" id="10511266"/>
<evidence type="ECO:0000256" key="2">
    <source>
        <dbReference type="ARBA" id="ARBA00005995"/>
    </source>
</evidence>
<keyword evidence="9" id="KW-1185">Reference proteome</keyword>
<accession>F1A178</accession>
<keyword evidence="6" id="KW-0812">Transmembrane</keyword>
<feature type="binding site" evidence="5">
    <location>
        <position position="17"/>
    </location>
    <ligand>
        <name>FAD</name>
        <dbReference type="ChEBI" id="CHEBI:57692"/>
    </ligand>
</feature>
<feature type="binding site" evidence="5">
    <location>
        <position position="428"/>
    </location>
    <ligand>
        <name>FAD</name>
        <dbReference type="ChEBI" id="CHEBI:57692"/>
    </ligand>
</feature>
<protein>
    <recommendedName>
        <fullName evidence="6">Amine oxidase</fullName>
        <ecNumber evidence="6">1.4.3.-</ecNumber>
    </recommendedName>
</protein>
<dbReference type="PANTHER" id="PTHR43563:SF1">
    <property type="entry name" value="AMINE OXIDASE [FLAVIN-CONTAINING] B"/>
    <property type="match status" value="1"/>
</dbReference>
<evidence type="ECO:0000256" key="3">
    <source>
        <dbReference type="ARBA" id="ARBA00023002"/>
    </source>
</evidence>
<dbReference type="InParanoid" id="F1A178"/>
<dbReference type="PRINTS" id="PR00757">
    <property type="entry name" value="AMINEOXDASEF"/>
</dbReference>
<dbReference type="Gene3D" id="3.90.660.10">
    <property type="match status" value="1"/>
</dbReference>
<dbReference type="SUPFAM" id="SSF54373">
    <property type="entry name" value="FAD-linked reductases, C-terminal domain"/>
    <property type="match status" value="1"/>
</dbReference>
<feature type="binding site" evidence="5">
    <location>
        <position position="344"/>
    </location>
    <ligand>
        <name>substrate</name>
    </ligand>
</feature>
<dbReference type="InterPro" id="IPR050703">
    <property type="entry name" value="Flavin_MAO"/>
</dbReference>
<evidence type="ECO:0000313" key="9">
    <source>
        <dbReference type="Proteomes" id="UP000001064"/>
    </source>
</evidence>
<dbReference type="Gene3D" id="1.10.405.10">
    <property type="entry name" value="Guanine Nucleotide Dissociation Inhibitor, domain 1"/>
    <property type="match status" value="1"/>
</dbReference>
<dbReference type="SUPFAM" id="SSF51905">
    <property type="entry name" value="FAD/NAD(P)-binding domain"/>
    <property type="match status" value="1"/>
</dbReference>
<dbReference type="AlphaFoldDB" id="F1A178"/>
<comment type="similarity">
    <text evidence="2 6">Belongs to the flavin monoamine oxidase family.</text>
</comment>
<dbReference type="EC" id="1.4.3.-" evidence="6"/>
<comment type="cofactor">
    <cofactor evidence="1 6">
        <name>FAD</name>
        <dbReference type="ChEBI" id="CHEBI:57692"/>
    </cofactor>
</comment>
<dbReference type="InterPro" id="IPR036188">
    <property type="entry name" value="FAD/NAD-bd_sf"/>
</dbReference>
<evidence type="ECO:0000256" key="1">
    <source>
        <dbReference type="ARBA" id="ARBA00001974"/>
    </source>
</evidence>
<proteinExistence type="inferred from homology"/>
<reference evidence="9" key="1">
    <citation type="journal article" date="2011" name="Genome Biol.">
        <title>Comparative genomics of the social amoebae Dictyostelium discoideum and Dictyostelium purpureum.</title>
        <authorList>
            <consortium name="US DOE Joint Genome Institute (JGI-PGF)"/>
            <person name="Sucgang R."/>
            <person name="Kuo A."/>
            <person name="Tian X."/>
            <person name="Salerno W."/>
            <person name="Parikh A."/>
            <person name="Feasley C.L."/>
            <person name="Dalin E."/>
            <person name="Tu H."/>
            <person name="Huang E."/>
            <person name="Barry K."/>
            <person name="Lindquist E."/>
            <person name="Shapiro H."/>
            <person name="Bruce D."/>
            <person name="Schmutz J."/>
            <person name="Salamov A."/>
            <person name="Fey P."/>
            <person name="Gaudet P."/>
            <person name="Anjard C."/>
            <person name="Babu M.M."/>
            <person name="Basu S."/>
            <person name="Bushmanova Y."/>
            <person name="van der Wel H."/>
            <person name="Katoh-Kurasawa M."/>
            <person name="Dinh C."/>
            <person name="Coutinho P.M."/>
            <person name="Saito T."/>
            <person name="Elias M."/>
            <person name="Schaap P."/>
            <person name="Kay R.R."/>
            <person name="Henrissat B."/>
            <person name="Eichinger L."/>
            <person name="Rivero F."/>
            <person name="Putnam N.H."/>
            <person name="West C.M."/>
            <person name="Loomis W.F."/>
            <person name="Chisholm R.L."/>
            <person name="Shaulsky G."/>
            <person name="Strassmann J.E."/>
            <person name="Queller D.C."/>
            <person name="Kuspa A."/>
            <person name="Grigoriev I.V."/>
        </authorList>
    </citation>
    <scope>NUCLEOTIDE SEQUENCE [LARGE SCALE GENOMIC DNA]</scope>
    <source>
        <strain evidence="9">QSDP1</strain>
    </source>
</reference>
<gene>
    <name evidence="8" type="ORF">DICPUDRAFT_58486</name>
</gene>
<dbReference type="InterPro" id="IPR002937">
    <property type="entry name" value="Amino_oxidase"/>
</dbReference>
<evidence type="ECO:0000313" key="8">
    <source>
        <dbReference type="EMBL" id="EGC30059.1"/>
    </source>
</evidence>
<keyword evidence="6" id="KW-0472">Membrane</keyword>
<evidence type="ECO:0000256" key="5">
    <source>
        <dbReference type="PIRSR" id="PIRSR601613-1"/>
    </source>
</evidence>
<evidence type="ECO:0000259" key="7">
    <source>
        <dbReference type="Pfam" id="PF01593"/>
    </source>
</evidence>